<dbReference type="InterPro" id="IPR000182">
    <property type="entry name" value="GNAT_dom"/>
</dbReference>
<proteinExistence type="predicted"/>
<feature type="domain" description="N-acetyltransferase" evidence="3">
    <location>
        <begin position="3"/>
        <end position="151"/>
    </location>
</feature>
<protein>
    <submittedName>
        <fullName evidence="4">GNAT family N-acetyltransferase</fullName>
    </submittedName>
</protein>
<dbReference type="Pfam" id="PF00583">
    <property type="entry name" value="Acetyltransf_1"/>
    <property type="match status" value="1"/>
</dbReference>
<dbReference type="PANTHER" id="PTHR43877:SF5">
    <property type="entry name" value="BLL8307 PROTEIN"/>
    <property type="match status" value="1"/>
</dbReference>
<dbReference type="CDD" id="cd04301">
    <property type="entry name" value="NAT_SF"/>
    <property type="match status" value="1"/>
</dbReference>
<dbReference type="SUPFAM" id="SSF55729">
    <property type="entry name" value="Acyl-CoA N-acyltransferases (Nat)"/>
    <property type="match status" value="1"/>
</dbReference>
<evidence type="ECO:0000256" key="1">
    <source>
        <dbReference type="ARBA" id="ARBA00022679"/>
    </source>
</evidence>
<name>A0ABS0CAM0_9NOCA</name>
<dbReference type="Proteomes" id="UP000807309">
    <property type="component" value="Unassembled WGS sequence"/>
</dbReference>
<reference evidence="4 5" key="1">
    <citation type="submission" date="2020-10" db="EMBL/GenBank/DDBJ databases">
        <title>Identification of Nocardia species via Next-generation sequencing and recognition of intraspecies genetic diversity.</title>
        <authorList>
            <person name="Li P."/>
            <person name="Li P."/>
            <person name="Lu B."/>
        </authorList>
    </citation>
    <scope>NUCLEOTIDE SEQUENCE [LARGE SCALE GENOMIC DNA]</scope>
    <source>
        <strain evidence="4 5">N-11</strain>
    </source>
</reference>
<evidence type="ECO:0000259" key="3">
    <source>
        <dbReference type="PROSITE" id="PS51186"/>
    </source>
</evidence>
<gene>
    <name evidence="4" type="ORF">IU470_10135</name>
</gene>
<keyword evidence="1" id="KW-0808">Transferase</keyword>
<dbReference type="PANTHER" id="PTHR43877">
    <property type="entry name" value="AMINOALKYLPHOSPHONATE N-ACETYLTRANSFERASE-RELATED-RELATED"/>
    <property type="match status" value="1"/>
</dbReference>
<dbReference type="InterPro" id="IPR050832">
    <property type="entry name" value="Bact_Acetyltransf"/>
</dbReference>
<comment type="caution">
    <text evidence="4">The sequence shown here is derived from an EMBL/GenBank/DDBJ whole genome shotgun (WGS) entry which is preliminary data.</text>
</comment>
<evidence type="ECO:0000313" key="4">
    <source>
        <dbReference type="EMBL" id="MBF6225463.1"/>
    </source>
</evidence>
<evidence type="ECO:0000256" key="2">
    <source>
        <dbReference type="ARBA" id="ARBA00023315"/>
    </source>
</evidence>
<evidence type="ECO:0000313" key="5">
    <source>
        <dbReference type="Proteomes" id="UP000807309"/>
    </source>
</evidence>
<sequence>MRIVIDDPTGSAVATLLTEHLTEMAAHTPAESMHALDSAALRRPGITFWTAWDGASLAGCAALKRLDDEHAELKSMRTAATHQRRGVASTLLHHLVGEATARGYRRLSLETGAQDFFRPARRLYAAHGFDHCAPFGDYRPDPHSVFHDPRPVTLERRPIRRRITHRSVRG</sequence>
<accession>A0ABS0CAM0</accession>
<keyword evidence="5" id="KW-1185">Reference proteome</keyword>
<dbReference type="PROSITE" id="PS51186">
    <property type="entry name" value="GNAT"/>
    <property type="match status" value="1"/>
</dbReference>
<organism evidence="4 5">
    <name type="scientific">Nocardia abscessus</name>
    <dbReference type="NCBI Taxonomy" id="120957"/>
    <lineage>
        <taxon>Bacteria</taxon>
        <taxon>Bacillati</taxon>
        <taxon>Actinomycetota</taxon>
        <taxon>Actinomycetes</taxon>
        <taxon>Mycobacteriales</taxon>
        <taxon>Nocardiaceae</taxon>
        <taxon>Nocardia</taxon>
    </lineage>
</organism>
<dbReference type="InterPro" id="IPR016181">
    <property type="entry name" value="Acyl_CoA_acyltransferase"/>
</dbReference>
<dbReference type="EMBL" id="JADLRE010000006">
    <property type="protein sequence ID" value="MBF6225463.1"/>
    <property type="molecule type" value="Genomic_DNA"/>
</dbReference>
<keyword evidence="2" id="KW-0012">Acyltransferase</keyword>
<dbReference type="Gene3D" id="3.40.630.30">
    <property type="match status" value="1"/>
</dbReference>